<gene>
    <name evidence="1" type="ORF">CI088_05495</name>
</gene>
<reference evidence="1 2" key="1">
    <citation type="submission" date="2017-11" db="EMBL/GenBank/DDBJ databases">
        <title>Draft genome sequence of Enterococcus plantarum TRW2 strain isolated from lettuce.</title>
        <authorList>
            <person name="Kim E.B."/>
            <person name="Marco M.L."/>
            <person name="Williams T.R."/>
            <person name="You I.H."/>
        </authorList>
    </citation>
    <scope>NUCLEOTIDE SEQUENCE [LARGE SCALE GENOMIC DNA]</scope>
    <source>
        <strain evidence="1 2">TRW2</strain>
    </source>
</reference>
<organism evidence="1 2">
    <name type="scientific">Enterococcus plantarum</name>
    <dbReference type="NCBI Taxonomy" id="1077675"/>
    <lineage>
        <taxon>Bacteria</taxon>
        <taxon>Bacillati</taxon>
        <taxon>Bacillota</taxon>
        <taxon>Bacilli</taxon>
        <taxon>Lactobacillales</taxon>
        <taxon>Enterococcaceae</taxon>
        <taxon>Enterococcus</taxon>
    </lineage>
</organism>
<sequence>MDNIFSNWFENSLLNLLEKYFDKFTELAEIRVNKPRLIKQKNALKYYDGIDAATLKKYESLGLKRCEPIESGVVYYQTSELNRFMLSNQN</sequence>
<dbReference type="EMBL" id="PIEU01000046">
    <property type="protein sequence ID" value="PZL75189.1"/>
    <property type="molecule type" value="Genomic_DNA"/>
</dbReference>
<dbReference type="Proteomes" id="UP000249828">
    <property type="component" value="Unassembled WGS sequence"/>
</dbReference>
<protein>
    <recommendedName>
        <fullName evidence="3">DNA-binding protein</fullName>
    </recommendedName>
</protein>
<evidence type="ECO:0000313" key="2">
    <source>
        <dbReference type="Proteomes" id="UP000249828"/>
    </source>
</evidence>
<dbReference type="RefSeq" id="WP_111247463.1">
    <property type="nucleotide sequence ID" value="NZ_PIEU01000046.1"/>
</dbReference>
<comment type="caution">
    <text evidence="1">The sequence shown here is derived from an EMBL/GenBank/DDBJ whole genome shotgun (WGS) entry which is preliminary data.</text>
</comment>
<name>A0A2W4BQA0_9ENTE</name>
<proteinExistence type="predicted"/>
<keyword evidence="2" id="KW-1185">Reference proteome</keyword>
<dbReference type="AlphaFoldDB" id="A0A2W4BQA0"/>
<evidence type="ECO:0008006" key="3">
    <source>
        <dbReference type="Google" id="ProtNLM"/>
    </source>
</evidence>
<accession>A0A2W4BQA0</accession>
<evidence type="ECO:0000313" key="1">
    <source>
        <dbReference type="EMBL" id="PZL75189.1"/>
    </source>
</evidence>